<comment type="caution">
    <text evidence="1">The sequence shown here is derived from an EMBL/GenBank/DDBJ whole genome shotgun (WGS) entry which is preliminary data.</text>
</comment>
<keyword evidence="2" id="KW-1185">Reference proteome</keyword>
<proteinExistence type="predicted"/>
<sequence length="155" mass="18234">MNQKPEGCLWCEYRGPVLAGEIITVVNPQVTLQHELRRCPTCREAMVDIRWPDRIVRRKVRESPRRFRRSLWVVIYPVECAWCGSHNTDAYEVNATVSNPVSTRFKYDIYRCLDCQRPNAISYLGEVYVHRADQDKEFFSLWHLDPESEQSEPSA</sequence>
<dbReference type="Proteomes" id="UP001428290">
    <property type="component" value="Unassembled WGS sequence"/>
</dbReference>
<evidence type="ECO:0000313" key="2">
    <source>
        <dbReference type="Proteomes" id="UP001428290"/>
    </source>
</evidence>
<protein>
    <submittedName>
        <fullName evidence="1">Uncharacterized protein</fullName>
    </submittedName>
</protein>
<dbReference type="EMBL" id="BAABRU010000002">
    <property type="protein sequence ID" value="GAA5526900.1"/>
    <property type="molecule type" value="Genomic_DNA"/>
</dbReference>
<organism evidence="1 2">
    <name type="scientific">Herpetosiphon gulosus</name>
    <dbReference type="NCBI Taxonomy" id="1973496"/>
    <lineage>
        <taxon>Bacteria</taxon>
        <taxon>Bacillati</taxon>
        <taxon>Chloroflexota</taxon>
        <taxon>Chloroflexia</taxon>
        <taxon>Herpetosiphonales</taxon>
        <taxon>Herpetosiphonaceae</taxon>
        <taxon>Herpetosiphon</taxon>
    </lineage>
</organism>
<evidence type="ECO:0000313" key="1">
    <source>
        <dbReference type="EMBL" id="GAA5526900.1"/>
    </source>
</evidence>
<name>A0ABP9WXM2_9CHLR</name>
<accession>A0ABP9WXM2</accession>
<reference evidence="1 2" key="1">
    <citation type="submission" date="2024-02" db="EMBL/GenBank/DDBJ databases">
        <title>Herpetosiphon gulosus NBRC 112829.</title>
        <authorList>
            <person name="Ichikawa N."/>
            <person name="Katano-Makiyama Y."/>
            <person name="Hidaka K."/>
        </authorList>
    </citation>
    <scope>NUCLEOTIDE SEQUENCE [LARGE SCALE GENOMIC DNA]</scope>
    <source>
        <strain evidence="1 2">NBRC 112829</strain>
    </source>
</reference>
<dbReference type="RefSeq" id="WP_345720530.1">
    <property type="nucleotide sequence ID" value="NZ_BAABRU010000002.1"/>
</dbReference>
<gene>
    <name evidence="1" type="ORF">Hgul01_00682</name>
</gene>